<gene>
    <name evidence="1" type="ORF">BDN72DRAFT_903358</name>
</gene>
<accession>A0ACD3AA67</accession>
<protein>
    <submittedName>
        <fullName evidence="1">Uncharacterized protein</fullName>
    </submittedName>
</protein>
<dbReference type="EMBL" id="ML208592">
    <property type="protein sequence ID" value="TFK62294.1"/>
    <property type="molecule type" value="Genomic_DNA"/>
</dbReference>
<organism evidence="1 2">
    <name type="scientific">Pluteus cervinus</name>
    <dbReference type="NCBI Taxonomy" id="181527"/>
    <lineage>
        <taxon>Eukaryota</taxon>
        <taxon>Fungi</taxon>
        <taxon>Dikarya</taxon>
        <taxon>Basidiomycota</taxon>
        <taxon>Agaricomycotina</taxon>
        <taxon>Agaricomycetes</taxon>
        <taxon>Agaricomycetidae</taxon>
        <taxon>Agaricales</taxon>
        <taxon>Pluteineae</taxon>
        <taxon>Pluteaceae</taxon>
        <taxon>Pluteus</taxon>
    </lineage>
</organism>
<name>A0ACD3AA67_9AGAR</name>
<evidence type="ECO:0000313" key="1">
    <source>
        <dbReference type="EMBL" id="TFK62294.1"/>
    </source>
</evidence>
<evidence type="ECO:0000313" key="2">
    <source>
        <dbReference type="Proteomes" id="UP000308600"/>
    </source>
</evidence>
<dbReference type="Proteomes" id="UP000308600">
    <property type="component" value="Unassembled WGS sequence"/>
</dbReference>
<sequence length="79" mass="8690">MHVHISPETSSLQFSLGGETLFEAPINEEIIAYVAGDTMSVSGSAHRSISTLPANQTLWHRRFARALYTKPRVSFVSVS</sequence>
<keyword evidence="2" id="KW-1185">Reference proteome</keyword>
<proteinExistence type="predicted"/>
<reference evidence="1 2" key="1">
    <citation type="journal article" date="2019" name="Nat. Ecol. Evol.">
        <title>Megaphylogeny resolves global patterns of mushroom evolution.</title>
        <authorList>
            <person name="Varga T."/>
            <person name="Krizsan K."/>
            <person name="Foldi C."/>
            <person name="Dima B."/>
            <person name="Sanchez-Garcia M."/>
            <person name="Sanchez-Ramirez S."/>
            <person name="Szollosi G.J."/>
            <person name="Szarkandi J.G."/>
            <person name="Papp V."/>
            <person name="Albert L."/>
            <person name="Andreopoulos W."/>
            <person name="Angelini C."/>
            <person name="Antonin V."/>
            <person name="Barry K.W."/>
            <person name="Bougher N.L."/>
            <person name="Buchanan P."/>
            <person name="Buyck B."/>
            <person name="Bense V."/>
            <person name="Catcheside P."/>
            <person name="Chovatia M."/>
            <person name="Cooper J."/>
            <person name="Damon W."/>
            <person name="Desjardin D."/>
            <person name="Finy P."/>
            <person name="Geml J."/>
            <person name="Haridas S."/>
            <person name="Hughes K."/>
            <person name="Justo A."/>
            <person name="Karasinski D."/>
            <person name="Kautmanova I."/>
            <person name="Kiss B."/>
            <person name="Kocsube S."/>
            <person name="Kotiranta H."/>
            <person name="LaButti K.M."/>
            <person name="Lechner B.E."/>
            <person name="Liimatainen K."/>
            <person name="Lipzen A."/>
            <person name="Lukacs Z."/>
            <person name="Mihaltcheva S."/>
            <person name="Morgado L.N."/>
            <person name="Niskanen T."/>
            <person name="Noordeloos M.E."/>
            <person name="Ohm R.A."/>
            <person name="Ortiz-Santana B."/>
            <person name="Ovrebo C."/>
            <person name="Racz N."/>
            <person name="Riley R."/>
            <person name="Savchenko A."/>
            <person name="Shiryaev A."/>
            <person name="Soop K."/>
            <person name="Spirin V."/>
            <person name="Szebenyi C."/>
            <person name="Tomsovsky M."/>
            <person name="Tulloss R.E."/>
            <person name="Uehling J."/>
            <person name="Grigoriev I.V."/>
            <person name="Vagvolgyi C."/>
            <person name="Papp T."/>
            <person name="Martin F.M."/>
            <person name="Miettinen O."/>
            <person name="Hibbett D.S."/>
            <person name="Nagy L.G."/>
        </authorList>
    </citation>
    <scope>NUCLEOTIDE SEQUENCE [LARGE SCALE GENOMIC DNA]</scope>
    <source>
        <strain evidence="1 2">NL-1719</strain>
    </source>
</reference>